<dbReference type="InterPro" id="IPR050216">
    <property type="entry name" value="LRR_domain-containing"/>
</dbReference>
<proteinExistence type="predicted"/>
<feature type="region of interest" description="Disordered" evidence="4">
    <location>
        <begin position="1"/>
        <end position="34"/>
    </location>
</feature>
<dbReference type="SUPFAM" id="SSF52058">
    <property type="entry name" value="L domain-like"/>
    <property type="match status" value="1"/>
</dbReference>
<dbReference type="AlphaFoldDB" id="A0AAD5H0K9"/>
<name>A0AAD5H0K9_9CHLO</name>
<gene>
    <name evidence="5" type="ORF">COHA_006681</name>
</gene>
<accession>A0AAD5H0K9</accession>
<dbReference type="PANTHER" id="PTHR48051">
    <property type="match status" value="1"/>
</dbReference>
<evidence type="ECO:0000256" key="1">
    <source>
        <dbReference type="ARBA" id="ARBA00004430"/>
    </source>
</evidence>
<dbReference type="GO" id="GO:0005930">
    <property type="term" value="C:axoneme"/>
    <property type="evidence" value="ECO:0007669"/>
    <property type="project" value="UniProtKB-SubCell"/>
</dbReference>
<sequence length="569" mass="61132">MDGSQNAQEGGPHNEQRQEAPPEQQDIQGSWDPPSPSLLELPLDGIEAIGAPLSFKDRIRLTSCCRTLRARTLSSRHLWGSLQLNLYAMPPAYFDSLAAWLAAHKGGLHALHIAPSPQLKGEGAVVSRLLHSVVGGTLAALELSHILCQIPFKAPASDDFAPLACLTALTSLTLGGRAFPVLPSELSALRRLKTANFEAMCSFNPGTWAPLSHLTAVTSLAMGCGLVRNLPPQLAACTALLELLVNEHALLLGYDSSDEPHAYDPLQHLTALTKFEGPCAPAGLELLATSLRELRPTCQFFAPGEPNLASISRLTALTRLDLSAAIMHVFPIGLSACGALRELVMHRARLPELPEAAFQPLAHLTALTHLSLREVRLAAVPPALAAATGLLELALNPQYINEDGHFIRLVPELGHLSRLSSLTRLQRLELWDPSTRRLPAQLSTLQNLTSLVLDGCKAMAQGGDAAFEPLRHMTAMRNLHLESMVLQALPSQVSALSSLRTLDLAYNPGLASADPSTWLLLLSLCFLRTLNLAFCEIDSVPAALAPLKTAGVQLRIGCWPYGRALDGSD</sequence>
<comment type="caution">
    <text evidence="5">The sequence shown here is derived from an EMBL/GenBank/DDBJ whole genome shotgun (WGS) entry which is preliminary data.</text>
</comment>
<keyword evidence="3" id="KW-0677">Repeat</keyword>
<keyword evidence="6" id="KW-1185">Reference proteome</keyword>
<organism evidence="5 6">
    <name type="scientific">Chlorella ohadii</name>
    <dbReference type="NCBI Taxonomy" id="2649997"/>
    <lineage>
        <taxon>Eukaryota</taxon>
        <taxon>Viridiplantae</taxon>
        <taxon>Chlorophyta</taxon>
        <taxon>core chlorophytes</taxon>
        <taxon>Trebouxiophyceae</taxon>
        <taxon>Chlorellales</taxon>
        <taxon>Chlorellaceae</taxon>
        <taxon>Chlorella clade</taxon>
        <taxon>Chlorella</taxon>
    </lineage>
</organism>
<dbReference type="InterPro" id="IPR032675">
    <property type="entry name" value="LRR_dom_sf"/>
</dbReference>
<dbReference type="EMBL" id="JADXDR010000098">
    <property type="protein sequence ID" value="KAI7839554.1"/>
    <property type="molecule type" value="Genomic_DNA"/>
</dbReference>
<evidence type="ECO:0000256" key="3">
    <source>
        <dbReference type="ARBA" id="ARBA00022737"/>
    </source>
</evidence>
<dbReference type="Gene3D" id="3.80.10.10">
    <property type="entry name" value="Ribonuclease Inhibitor"/>
    <property type="match status" value="2"/>
</dbReference>
<comment type="subcellular location">
    <subcellularLocation>
        <location evidence="1">Cytoplasm</location>
        <location evidence="1">Cytoskeleton</location>
        <location evidence="1">Cilium axoneme</location>
    </subcellularLocation>
</comment>
<keyword evidence="2" id="KW-0433">Leucine-rich repeat</keyword>
<dbReference type="SMART" id="SM00369">
    <property type="entry name" value="LRR_TYP"/>
    <property type="match status" value="6"/>
</dbReference>
<protein>
    <submittedName>
        <fullName evidence="5">Uncharacterized protein</fullName>
    </submittedName>
</protein>
<evidence type="ECO:0000256" key="2">
    <source>
        <dbReference type="ARBA" id="ARBA00022614"/>
    </source>
</evidence>
<reference evidence="5" key="1">
    <citation type="submission" date="2020-11" db="EMBL/GenBank/DDBJ databases">
        <title>Chlorella ohadii genome sequencing and assembly.</title>
        <authorList>
            <person name="Murik O."/>
            <person name="Treves H."/>
            <person name="Kedem I."/>
            <person name="Shotland Y."/>
            <person name="Kaplan A."/>
        </authorList>
    </citation>
    <scope>NUCLEOTIDE SEQUENCE</scope>
    <source>
        <strain evidence="5">1</strain>
    </source>
</reference>
<dbReference type="Proteomes" id="UP001205105">
    <property type="component" value="Unassembled WGS sequence"/>
</dbReference>
<evidence type="ECO:0000313" key="6">
    <source>
        <dbReference type="Proteomes" id="UP001205105"/>
    </source>
</evidence>
<evidence type="ECO:0000256" key="4">
    <source>
        <dbReference type="SAM" id="MobiDB-lite"/>
    </source>
</evidence>
<dbReference type="InterPro" id="IPR003591">
    <property type="entry name" value="Leu-rich_rpt_typical-subtyp"/>
</dbReference>
<evidence type="ECO:0000313" key="5">
    <source>
        <dbReference type="EMBL" id="KAI7839554.1"/>
    </source>
</evidence>
<dbReference type="PANTHER" id="PTHR48051:SF1">
    <property type="entry name" value="RAS SUPPRESSOR PROTEIN 1"/>
    <property type="match status" value="1"/>
</dbReference>